<feature type="region of interest" description="Disordered" evidence="1">
    <location>
        <begin position="43"/>
        <end position="63"/>
    </location>
</feature>
<gene>
    <name evidence="2" type="ORF">GCM10020367_63440</name>
</gene>
<accession>A0ABP6SLE7</accession>
<name>A0ABP6SLE7_9ACTN</name>
<reference evidence="3" key="1">
    <citation type="journal article" date="2019" name="Int. J. Syst. Evol. Microbiol.">
        <title>The Global Catalogue of Microorganisms (GCM) 10K type strain sequencing project: providing services to taxonomists for standard genome sequencing and annotation.</title>
        <authorList>
            <consortium name="The Broad Institute Genomics Platform"/>
            <consortium name="The Broad Institute Genome Sequencing Center for Infectious Disease"/>
            <person name="Wu L."/>
            <person name="Ma J."/>
        </authorList>
    </citation>
    <scope>NUCLEOTIDE SEQUENCE [LARGE SCALE GENOMIC DNA]</scope>
    <source>
        <strain evidence="3">JCM 9651</strain>
    </source>
</reference>
<proteinExistence type="predicted"/>
<dbReference type="Proteomes" id="UP001499990">
    <property type="component" value="Unassembled WGS sequence"/>
</dbReference>
<dbReference type="PROSITE" id="PS51257">
    <property type="entry name" value="PROKAR_LIPOPROTEIN"/>
    <property type="match status" value="1"/>
</dbReference>
<comment type="caution">
    <text evidence="2">The sequence shown here is derived from an EMBL/GenBank/DDBJ whole genome shotgun (WGS) entry which is preliminary data.</text>
</comment>
<evidence type="ECO:0000256" key="1">
    <source>
        <dbReference type="SAM" id="MobiDB-lite"/>
    </source>
</evidence>
<sequence>MPGLFRSGAKQPVSLVQQWPRSGSAPPLSVGCRPADRQGTAHRVGQRCDGVPRSGPFTDQQGRAQRRLDEFGPLGIRPTAGSYWAEQGRSVRLSTTGTRMHGVTCFHGCYSVGDDTLRGVNRRRKGTANTARSPDPRPGEPQPVHAPAVRRP</sequence>
<keyword evidence="3" id="KW-1185">Reference proteome</keyword>
<dbReference type="EMBL" id="BAAAYL010000001">
    <property type="protein sequence ID" value="GAA3379526.1"/>
    <property type="molecule type" value="Genomic_DNA"/>
</dbReference>
<protein>
    <submittedName>
        <fullName evidence="2">Uncharacterized protein</fullName>
    </submittedName>
</protein>
<feature type="region of interest" description="Disordered" evidence="1">
    <location>
        <begin position="113"/>
        <end position="152"/>
    </location>
</feature>
<evidence type="ECO:0000313" key="2">
    <source>
        <dbReference type="EMBL" id="GAA3379526.1"/>
    </source>
</evidence>
<organism evidence="2 3">
    <name type="scientific">Streptomyces sannanensis</name>
    <dbReference type="NCBI Taxonomy" id="285536"/>
    <lineage>
        <taxon>Bacteria</taxon>
        <taxon>Bacillati</taxon>
        <taxon>Actinomycetota</taxon>
        <taxon>Actinomycetes</taxon>
        <taxon>Kitasatosporales</taxon>
        <taxon>Streptomycetaceae</taxon>
        <taxon>Streptomyces</taxon>
    </lineage>
</organism>
<evidence type="ECO:0000313" key="3">
    <source>
        <dbReference type="Proteomes" id="UP001499990"/>
    </source>
</evidence>